<dbReference type="GO" id="GO:0003677">
    <property type="term" value="F:DNA binding"/>
    <property type="evidence" value="ECO:0007669"/>
    <property type="project" value="InterPro"/>
</dbReference>
<dbReference type="AlphaFoldDB" id="A0A0H3KVU1"/>
<protein>
    <recommendedName>
        <fullName evidence="3">Tyr recombinase domain-containing protein</fullName>
    </recommendedName>
</protein>
<keyword evidence="1" id="KW-0233">DNA recombination</keyword>
<dbReference type="InterPro" id="IPR013762">
    <property type="entry name" value="Integrase-like_cat_sf"/>
</dbReference>
<dbReference type="GO" id="GO:0015074">
    <property type="term" value="P:DNA integration"/>
    <property type="evidence" value="ECO:0007669"/>
    <property type="project" value="InterPro"/>
</dbReference>
<dbReference type="eggNOG" id="COG0582">
    <property type="taxonomic scope" value="Bacteria"/>
</dbReference>
<dbReference type="EMBL" id="AP012032">
    <property type="protein sequence ID" value="BAK11334.1"/>
    <property type="molecule type" value="Genomic_DNA"/>
</dbReference>
<dbReference type="SUPFAM" id="SSF56349">
    <property type="entry name" value="DNA breaking-rejoining enzymes"/>
    <property type="match status" value="1"/>
</dbReference>
<name>A0A0H3KVU1_PANAA</name>
<evidence type="ECO:0000256" key="2">
    <source>
        <dbReference type="SAM" id="MobiDB-lite"/>
    </source>
</evidence>
<accession>A0A0H3KVU1</accession>
<feature type="domain" description="Tyr recombinase" evidence="3">
    <location>
        <begin position="155"/>
        <end position="303"/>
    </location>
</feature>
<dbReference type="InterPro" id="IPR011010">
    <property type="entry name" value="DNA_brk_join_enz"/>
</dbReference>
<dbReference type="RefSeq" id="WP_014593731.1">
    <property type="nucleotide sequence ID" value="NC_017531.2"/>
</dbReference>
<feature type="region of interest" description="Disordered" evidence="2">
    <location>
        <begin position="229"/>
        <end position="267"/>
    </location>
</feature>
<dbReference type="GO" id="GO:0006310">
    <property type="term" value="P:DNA recombination"/>
    <property type="evidence" value="ECO:0007669"/>
    <property type="project" value="UniProtKB-KW"/>
</dbReference>
<dbReference type="PROSITE" id="PS51898">
    <property type="entry name" value="TYR_RECOMBINASE"/>
    <property type="match status" value="1"/>
</dbReference>
<dbReference type="InterPro" id="IPR002104">
    <property type="entry name" value="Integrase_catalytic"/>
</dbReference>
<evidence type="ECO:0000313" key="5">
    <source>
        <dbReference type="Proteomes" id="UP000006690"/>
    </source>
</evidence>
<organism evidence="4 5">
    <name type="scientific">Pantoea ananatis (strain AJ13355)</name>
    <dbReference type="NCBI Taxonomy" id="932677"/>
    <lineage>
        <taxon>Bacteria</taxon>
        <taxon>Pseudomonadati</taxon>
        <taxon>Pseudomonadota</taxon>
        <taxon>Gammaproteobacteria</taxon>
        <taxon>Enterobacterales</taxon>
        <taxon>Erwiniaceae</taxon>
        <taxon>Pantoea</taxon>
    </lineage>
</organism>
<dbReference type="PATRIC" id="fig|932677.3.peg.1460"/>
<proteinExistence type="predicted"/>
<dbReference type="HOGENOM" id="CLU_917790_0_0_6"/>
<dbReference type="Gene3D" id="1.10.443.10">
    <property type="entry name" value="Intergrase catalytic core"/>
    <property type="match status" value="1"/>
</dbReference>
<sequence>MTTIILTLFHNSVPDQVFIPEYLDAFALPGFFIFFIITRGLASLRVRETAPGACFLFPSDQVILHIREKSRETDPERIRCGSIYSHRKPFTDARKYVPHRLITEIKSLGTLPREMTQISHSDASGHNVNTSGAARYFDYESAVALRNLAAAYGTDMPRYLLAPEVAVLLSKVTDLRKRLFIDTLWNTGGRLNEILPLTKGDFVLDDPLSAAPLVSPFVVLRTLKQRRLEESAGSRSRRRGRPTKEEQQAEQQAQAEIRDNPPRAVPLTDPAFVQRLREWFTTAQPLPAHGSGISGAKIPPAAG</sequence>
<reference evidence="5" key="1">
    <citation type="journal article" date="2012" name="Appl. Microbiol. Biotechnol.">
        <title>The complete genome sequence of Pantoea ananatis AJ13355, an organism with great biotechnological potential.</title>
        <authorList>
            <person name="Hara Y."/>
            <person name="Kadotani N."/>
            <person name="Izui H."/>
            <person name="Katashkina J.I."/>
            <person name="Kuvaeva T.M."/>
            <person name="Andreeva I.G."/>
            <person name="Golubeva L.I."/>
            <person name="Malko D.B."/>
            <person name="Makeev V.J."/>
            <person name="Mashko S.V."/>
            <person name="Kozlov Y.I."/>
        </authorList>
    </citation>
    <scope>NUCLEOTIDE SEQUENCE [LARGE SCALE GENOMIC DNA]</scope>
    <source>
        <strain evidence="5">AJ13355</strain>
    </source>
</reference>
<dbReference type="KEGG" id="paj:PAJ_1254"/>
<evidence type="ECO:0000259" key="3">
    <source>
        <dbReference type="PROSITE" id="PS51898"/>
    </source>
</evidence>
<evidence type="ECO:0000256" key="1">
    <source>
        <dbReference type="ARBA" id="ARBA00023172"/>
    </source>
</evidence>
<gene>
    <name evidence="4" type="ordered locus">PAJ_1254</name>
</gene>
<dbReference type="Proteomes" id="UP000006690">
    <property type="component" value="Chromosome"/>
</dbReference>
<evidence type="ECO:0000313" key="4">
    <source>
        <dbReference type="EMBL" id="BAK11334.1"/>
    </source>
</evidence>